<dbReference type="AlphaFoldDB" id="A0A0B7AR94"/>
<reference evidence="1" key="1">
    <citation type="submission" date="2014-12" db="EMBL/GenBank/DDBJ databases">
        <title>Insight into the proteome of Arion vulgaris.</title>
        <authorList>
            <person name="Aradska J."/>
            <person name="Bulat T."/>
            <person name="Smidak R."/>
            <person name="Sarate P."/>
            <person name="Gangsoo J."/>
            <person name="Sialana F."/>
            <person name="Bilban M."/>
            <person name="Lubec G."/>
        </authorList>
    </citation>
    <scope>NUCLEOTIDE SEQUENCE</scope>
    <source>
        <tissue evidence="1">Skin</tissue>
    </source>
</reference>
<evidence type="ECO:0000313" key="1">
    <source>
        <dbReference type="EMBL" id="CEK82501.1"/>
    </source>
</evidence>
<sequence>MNRTVWSGFKPKIFDSKAKDLAQRPLIYIRCWLSDIKTVLYGVKIWRTPAETRRTAKGNMKTLQTFINR</sequence>
<name>A0A0B7AR94_9EUPU</name>
<organism evidence="1">
    <name type="scientific">Arion vulgaris</name>
    <dbReference type="NCBI Taxonomy" id="1028688"/>
    <lineage>
        <taxon>Eukaryota</taxon>
        <taxon>Metazoa</taxon>
        <taxon>Spiralia</taxon>
        <taxon>Lophotrochozoa</taxon>
        <taxon>Mollusca</taxon>
        <taxon>Gastropoda</taxon>
        <taxon>Heterobranchia</taxon>
        <taxon>Euthyneura</taxon>
        <taxon>Panpulmonata</taxon>
        <taxon>Eupulmonata</taxon>
        <taxon>Stylommatophora</taxon>
        <taxon>Helicina</taxon>
        <taxon>Arionoidea</taxon>
        <taxon>Arionidae</taxon>
        <taxon>Arion</taxon>
    </lineage>
</organism>
<protein>
    <submittedName>
        <fullName evidence="1">Uncharacterized protein</fullName>
    </submittedName>
</protein>
<dbReference type="EMBL" id="HACG01035636">
    <property type="protein sequence ID" value="CEK82501.1"/>
    <property type="molecule type" value="Transcribed_RNA"/>
</dbReference>
<gene>
    <name evidence="1" type="primary">ORF131909</name>
</gene>
<proteinExistence type="predicted"/>
<accession>A0A0B7AR94</accession>